<keyword evidence="9" id="KW-1185">Reference proteome</keyword>
<dbReference type="PANTHER" id="PTHR30024:SF42">
    <property type="entry name" value="ALIPHATIC SULFONATES-BINDING PROTEIN-RELATED"/>
    <property type="match status" value="1"/>
</dbReference>
<gene>
    <name evidence="8" type="ORF">A9Y76_18625</name>
</gene>
<dbReference type="SUPFAM" id="SSF53850">
    <property type="entry name" value="Periplasmic binding protein-like II"/>
    <property type="match status" value="1"/>
</dbReference>
<protein>
    <recommendedName>
        <fullName evidence="6">Putative aliphatic sulfonates-binding protein</fullName>
    </recommendedName>
</protein>
<dbReference type="Pfam" id="PF09084">
    <property type="entry name" value="NMT1"/>
    <property type="match status" value="1"/>
</dbReference>
<dbReference type="CDD" id="cd13557">
    <property type="entry name" value="PBP2_SsuA"/>
    <property type="match status" value="1"/>
</dbReference>
<keyword evidence="4" id="KW-0732">Signal</keyword>
<comment type="subcellular location">
    <subcellularLocation>
        <location evidence="1">Periplasm</location>
    </subcellularLocation>
</comment>
<dbReference type="SMART" id="SM00062">
    <property type="entry name" value="PBPb"/>
    <property type="match status" value="1"/>
</dbReference>
<evidence type="ECO:0000256" key="2">
    <source>
        <dbReference type="ARBA" id="ARBA00010742"/>
    </source>
</evidence>
<comment type="similarity">
    <text evidence="2">Belongs to the bacterial solute-binding protein SsuA/TauA family.</text>
</comment>
<dbReference type="EMBL" id="CP016023">
    <property type="protein sequence ID" value="ANJ74607.1"/>
    <property type="molecule type" value="Genomic_DNA"/>
</dbReference>
<organism evidence="8 9">
    <name type="scientific">Ralstonia insidiosa</name>
    <dbReference type="NCBI Taxonomy" id="190721"/>
    <lineage>
        <taxon>Bacteria</taxon>
        <taxon>Pseudomonadati</taxon>
        <taxon>Pseudomonadota</taxon>
        <taxon>Betaproteobacteria</taxon>
        <taxon>Burkholderiales</taxon>
        <taxon>Burkholderiaceae</taxon>
        <taxon>Ralstonia</taxon>
    </lineage>
</organism>
<comment type="function">
    <text evidence="5">Part of a binding-protein-dependent transport system for aliphatic sulfonates. Putative binding protein.</text>
</comment>
<dbReference type="GO" id="GO:0016020">
    <property type="term" value="C:membrane"/>
    <property type="evidence" value="ECO:0007669"/>
    <property type="project" value="InterPro"/>
</dbReference>
<evidence type="ECO:0000313" key="8">
    <source>
        <dbReference type="EMBL" id="ANJ74607.1"/>
    </source>
</evidence>
<dbReference type="OrthoDB" id="286202at2"/>
<proteinExistence type="inferred from homology"/>
<dbReference type="FunFam" id="3.40.190.10:FF:000050">
    <property type="entry name" value="Sulfonate ABC transporter substrate-binding protein"/>
    <property type="match status" value="1"/>
</dbReference>
<dbReference type="GO" id="GO:0042626">
    <property type="term" value="F:ATPase-coupled transmembrane transporter activity"/>
    <property type="evidence" value="ECO:0007669"/>
    <property type="project" value="InterPro"/>
</dbReference>
<dbReference type="NCBIfam" id="TIGR01728">
    <property type="entry name" value="SsuA_fam"/>
    <property type="match status" value="1"/>
</dbReference>
<dbReference type="Gene3D" id="3.40.190.10">
    <property type="entry name" value="Periplasmic binding protein-like II"/>
    <property type="match status" value="2"/>
</dbReference>
<dbReference type="STRING" id="190721.ACS15_3937"/>
<dbReference type="InterPro" id="IPR010067">
    <property type="entry name" value="ABC_SsuA_sub-bd"/>
</dbReference>
<evidence type="ECO:0000256" key="3">
    <source>
        <dbReference type="ARBA" id="ARBA00022448"/>
    </source>
</evidence>
<dbReference type="PANTHER" id="PTHR30024">
    <property type="entry name" value="ALIPHATIC SULFONATES-BINDING PROTEIN-RELATED"/>
    <property type="match status" value="1"/>
</dbReference>
<accession>A0A192A2T8</accession>
<reference evidence="9" key="1">
    <citation type="submission" date="2016-06" db="EMBL/GenBank/DDBJ databases">
        <authorList>
            <person name="Xu Y."/>
            <person name="Nagy A."/>
            <person name="Yan X."/>
            <person name="Kim S.W."/>
            <person name="Haley B."/>
            <person name="Liu N.T."/>
            <person name="Nou X."/>
        </authorList>
    </citation>
    <scope>NUCLEOTIDE SEQUENCE [LARGE SCALE GENOMIC DNA]</scope>
    <source>
        <strain evidence="9">ATCC 49129</strain>
    </source>
</reference>
<evidence type="ECO:0000256" key="6">
    <source>
        <dbReference type="ARBA" id="ARBA00070228"/>
    </source>
</evidence>
<evidence type="ECO:0000256" key="4">
    <source>
        <dbReference type="ARBA" id="ARBA00022729"/>
    </source>
</evidence>
<evidence type="ECO:0000256" key="5">
    <source>
        <dbReference type="ARBA" id="ARBA00055538"/>
    </source>
</evidence>
<dbReference type="InterPro" id="IPR015168">
    <property type="entry name" value="SsuA/THI5"/>
</dbReference>
<name>A0A192A2T8_9RALS</name>
<dbReference type="InterPro" id="IPR001638">
    <property type="entry name" value="Solute-binding_3/MltF_N"/>
</dbReference>
<dbReference type="Proteomes" id="UP000078572">
    <property type="component" value="Chromosome 2"/>
</dbReference>
<dbReference type="GO" id="GO:0042597">
    <property type="term" value="C:periplasmic space"/>
    <property type="evidence" value="ECO:0007669"/>
    <property type="project" value="UniProtKB-SubCell"/>
</dbReference>
<dbReference type="GeneID" id="61528046"/>
<evidence type="ECO:0000313" key="9">
    <source>
        <dbReference type="Proteomes" id="UP000078572"/>
    </source>
</evidence>
<evidence type="ECO:0000259" key="7">
    <source>
        <dbReference type="SMART" id="SM00062"/>
    </source>
</evidence>
<feature type="domain" description="Solute-binding protein family 3/N-terminal" evidence="7">
    <location>
        <begin position="41"/>
        <end position="256"/>
    </location>
</feature>
<dbReference type="AlphaFoldDB" id="A0A192A2T8"/>
<dbReference type="RefSeq" id="WP_064806588.1">
    <property type="nucleotide sequence ID" value="NZ_CP016023.1"/>
</dbReference>
<sequence>MQTQSPHTPPSSGRRRWLAALLGAGLALSAGLTQAADPAGTVRIGFQKAGLLAVLKAQGSLDKPLGELGYKVEWKEFPAGPQLLEALNTGSIDFGYTGAPPAVFAQAAGARLVYVGAEPGGKTNEALFVLDGSPAHSVADLKGKRIALQKGSSSNYLLVQLLKRANLTVQDVQPIYLPPAEARAAFESGAVDAWVVWDPYYALAQKALKTRTLGDFSEVPTSNFYEATPEFVKAHPRAVNAILAQLRTSGLWVNQHPQETAALLAPKLGIEQPVVETWLRRVPYGVTPITPEIVASQQQIADLFLQQKLIPKAVNVQGAVWQASFPVAGL</sequence>
<keyword evidence="3" id="KW-0813">Transport</keyword>
<evidence type="ECO:0000256" key="1">
    <source>
        <dbReference type="ARBA" id="ARBA00004418"/>
    </source>
</evidence>